<dbReference type="GO" id="GO:0005975">
    <property type="term" value="P:carbohydrate metabolic process"/>
    <property type="evidence" value="ECO:0007669"/>
    <property type="project" value="InterPro"/>
</dbReference>
<evidence type="ECO:0000259" key="4">
    <source>
        <dbReference type="Pfam" id="PF06722"/>
    </source>
</evidence>
<evidence type="ECO:0000256" key="1">
    <source>
        <dbReference type="ARBA" id="ARBA00022679"/>
    </source>
</evidence>
<evidence type="ECO:0000313" key="6">
    <source>
        <dbReference type="Proteomes" id="UP000799440"/>
    </source>
</evidence>
<dbReference type="Pfam" id="PF06722">
    <property type="entry name" value="EryCIII-like_C"/>
    <property type="match status" value="1"/>
</dbReference>
<feature type="compositionally biased region" description="Acidic residues" evidence="2">
    <location>
        <begin position="1179"/>
        <end position="1191"/>
    </location>
</feature>
<feature type="compositionally biased region" description="Low complexity" evidence="2">
    <location>
        <begin position="1036"/>
        <end position="1058"/>
    </location>
</feature>
<keyword evidence="6" id="KW-1185">Reference proteome</keyword>
<dbReference type="Gene3D" id="3.40.50.2000">
    <property type="entry name" value="Glycogen Phosphorylase B"/>
    <property type="match status" value="2"/>
</dbReference>
<organism evidence="5 6">
    <name type="scientific">Sporormia fimetaria CBS 119925</name>
    <dbReference type="NCBI Taxonomy" id="1340428"/>
    <lineage>
        <taxon>Eukaryota</taxon>
        <taxon>Fungi</taxon>
        <taxon>Dikarya</taxon>
        <taxon>Ascomycota</taxon>
        <taxon>Pezizomycotina</taxon>
        <taxon>Dothideomycetes</taxon>
        <taxon>Pleosporomycetidae</taxon>
        <taxon>Pleosporales</taxon>
        <taxon>Sporormiaceae</taxon>
        <taxon>Sporormia</taxon>
    </lineage>
</organism>
<sequence length="1280" mass="139367">MPTQKTATDHDLNSPPPYTPLPTPARPQGPVDARSGSYSTSQEAPTTQAADERHTRYTGDHASAAFDEGNDDDNLAPPAYSELPGQINDENNDLRTNAVVGADGRVDIRINQKSRRLSRILTSTLESESREGPSPPPYVPPSLTGAPGQASPPPLNVVIHVVGSRGDVQPFIALGKVLRETYKHRVRLATHPVFKDFVIENGLEFFSIGGDPSELMAFMVKNPGLMPGFDTLRSGDVGKRRRGIAEIIQGTWRSCIETGNGLGPNPLKHTIEEWAGAQANLPEALQKPFVADVIIANPPSFGHIHCAEKLGVPLHMMFTMPWSPTQQFPHPLANIQATNADVSLTNYISYTLVDMLTWQGLGDVINRFRKASLGLEPISTIWAPNMLSRLKIPYTYCWSPALIPKPKDWGRHISVAGFYFLDLASNYVPEPALKDFLAAGEAPVYIGFGSIVVDDPDGMTRMIFEAVRRTGRRALVSKGWGGLGAGDLNVPEGVFMLGNVPHDWLFKHVSAVVHHGGAGTTAAGIRAGRPTVIVPFFGDQPFWGAMTAKAGAGPEPIAYKQLTATKLVDAVEQALKPESLERAKELADKISQEEGAQDGARSFHRMLHHDEIRCMVEPTRSAVWRVRRTPVRLSAKVAAILTQAGELRYEELKPYRPREYHTDEGPWDPVTGGATAIVGTATNMMMGVADLPIDTLKLLNIHPENRTGKGKQKVSDVGSSGNALDTTERASTATSSTDVEIPSLSSDVPGLNQAPGREDKSRPDDASQKERDPISSATTVRSPNRPSTPTSSTSRPPMPDRGKSTESSASLQREGPTFADKLRAMNLESAVGTGKGINKILGAGFKSPMDFTLNVAKGFHNVPRLYGQEVRQVDKVTDFQSGVKTAAKEFGLGFYEGLSGLVTDPYQGAKKEGGIGFIKGVGRGIAGVPLRVMGGVFAVPGYAMKGLYEEALKGKGAHVQNYIIAARISQGNDETQNVSQQEKEAILASWRTVKASHNKKKNVGEEQMETLQTLIKEKKIKRHQRWENLHSKLRGSESGTGRSSSSTGEHSSTQTGTQPAQDTTSNRPPLHTPGTQSFADEEAERHQLDAAIRVSVAESSRGNPSEDAMLAEAIRASLAELERPAPPEEDDDATLQRALNASLEEAGRHGASEKEQRMLEEALKSSLLGGPNQRRSESEWDVASDTEDDEEYQRIIAESREMTQHGSRQDEDRGAGDGHEDDLREVLQESEKAEREREEAIAKQAADEEIVMEYVKKQSLLEEEHRRRLAQGRDAARESS</sequence>
<accession>A0A6A6UZ80</accession>
<dbReference type="InterPro" id="IPR010610">
    <property type="entry name" value="EryCIII-like_C"/>
</dbReference>
<dbReference type="Pfam" id="PF03033">
    <property type="entry name" value="Glyco_transf_28"/>
    <property type="match status" value="1"/>
</dbReference>
<feature type="region of interest" description="Disordered" evidence="2">
    <location>
        <begin position="704"/>
        <end position="815"/>
    </location>
</feature>
<dbReference type="InterPro" id="IPR050426">
    <property type="entry name" value="Glycosyltransferase_28"/>
</dbReference>
<dbReference type="InterPro" id="IPR002213">
    <property type="entry name" value="UDP_glucos_trans"/>
</dbReference>
<feature type="compositionally biased region" description="Basic and acidic residues" evidence="2">
    <location>
        <begin position="50"/>
        <end position="59"/>
    </location>
</feature>
<dbReference type="GO" id="GO:0016906">
    <property type="term" value="F:sterol 3-beta-glucosyltransferase activity"/>
    <property type="evidence" value="ECO:0007669"/>
    <property type="project" value="UniProtKB-ARBA"/>
</dbReference>
<dbReference type="InterPro" id="IPR004276">
    <property type="entry name" value="GlycoTrans_28_N"/>
</dbReference>
<keyword evidence="1 5" id="KW-0808">Transferase</keyword>
<feature type="compositionally biased region" description="Pro residues" evidence="2">
    <location>
        <begin position="14"/>
        <end position="27"/>
    </location>
</feature>
<dbReference type="PANTHER" id="PTHR48050:SF13">
    <property type="entry name" value="STEROL 3-BETA-GLUCOSYLTRANSFERASE UGT80A2"/>
    <property type="match status" value="1"/>
</dbReference>
<name>A0A6A6UZ80_9PLEO</name>
<dbReference type="FunFam" id="3.40.50.2000:FF:000009">
    <property type="entry name" value="Sterol 3-beta-glucosyltransferase UGT80A2"/>
    <property type="match status" value="1"/>
</dbReference>
<feature type="region of interest" description="Disordered" evidence="2">
    <location>
        <begin position="123"/>
        <end position="151"/>
    </location>
</feature>
<dbReference type="AlphaFoldDB" id="A0A6A6UZ80"/>
<evidence type="ECO:0000256" key="2">
    <source>
        <dbReference type="SAM" id="MobiDB-lite"/>
    </source>
</evidence>
<feature type="domain" description="Glycosyltransferase family 28 N-terminal" evidence="3">
    <location>
        <begin position="157"/>
        <end position="328"/>
    </location>
</feature>
<dbReference type="SUPFAM" id="SSF53756">
    <property type="entry name" value="UDP-Glycosyltransferase/glycogen phosphorylase"/>
    <property type="match status" value="1"/>
</dbReference>
<protein>
    <submittedName>
        <fullName evidence="5">Glycosyltransferase family 1 protein</fullName>
    </submittedName>
</protein>
<dbReference type="FunFam" id="3.40.50.2000:FF:000100">
    <property type="entry name" value="Glycosyltransferase family 1 protein"/>
    <property type="match status" value="1"/>
</dbReference>
<reference evidence="5" key="1">
    <citation type="journal article" date="2020" name="Stud. Mycol.">
        <title>101 Dothideomycetes genomes: a test case for predicting lifestyles and emergence of pathogens.</title>
        <authorList>
            <person name="Haridas S."/>
            <person name="Albert R."/>
            <person name="Binder M."/>
            <person name="Bloem J."/>
            <person name="Labutti K."/>
            <person name="Salamov A."/>
            <person name="Andreopoulos B."/>
            <person name="Baker S."/>
            <person name="Barry K."/>
            <person name="Bills G."/>
            <person name="Bluhm B."/>
            <person name="Cannon C."/>
            <person name="Castanera R."/>
            <person name="Culley D."/>
            <person name="Daum C."/>
            <person name="Ezra D."/>
            <person name="Gonzalez J."/>
            <person name="Henrissat B."/>
            <person name="Kuo A."/>
            <person name="Liang C."/>
            <person name="Lipzen A."/>
            <person name="Lutzoni F."/>
            <person name="Magnuson J."/>
            <person name="Mondo S."/>
            <person name="Nolan M."/>
            <person name="Ohm R."/>
            <person name="Pangilinan J."/>
            <person name="Park H.-J."/>
            <person name="Ramirez L."/>
            <person name="Alfaro M."/>
            <person name="Sun H."/>
            <person name="Tritt A."/>
            <person name="Yoshinaga Y."/>
            <person name="Zwiers L.-H."/>
            <person name="Turgeon B."/>
            <person name="Goodwin S."/>
            <person name="Spatafora J."/>
            <person name="Crous P."/>
            <person name="Grigoriev I."/>
        </authorList>
    </citation>
    <scope>NUCLEOTIDE SEQUENCE</scope>
    <source>
        <strain evidence="5">CBS 119925</strain>
    </source>
</reference>
<feature type="compositionally biased region" description="Basic and acidic residues" evidence="2">
    <location>
        <begin position="756"/>
        <end position="773"/>
    </location>
</feature>
<feature type="domain" description="Erythromycin biosynthesis protein CIII-like C-terminal" evidence="4">
    <location>
        <begin position="489"/>
        <end position="589"/>
    </location>
</feature>
<feature type="compositionally biased region" description="Basic and acidic residues" evidence="2">
    <location>
        <begin position="1197"/>
        <end position="1241"/>
    </location>
</feature>
<feature type="region of interest" description="Disordered" evidence="2">
    <location>
        <begin position="1095"/>
        <end position="1249"/>
    </location>
</feature>
<dbReference type="PROSITE" id="PS50330">
    <property type="entry name" value="UIM"/>
    <property type="match status" value="1"/>
</dbReference>
<feature type="compositionally biased region" description="Polar residues" evidence="2">
    <location>
        <begin position="1059"/>
        <end position="1078"/>
    </location>
</feature>
<dbReference type="Proteomes" id="UP000799440">
    <property type="component" value="Unassembled WGS sequence"/>
</dbReference>
<dbReference type="InterPro" id="IPR003903">
    <property type="entry name" value="UIM_dom"/>
</dbReference>
<feature type="compositionally biased region" description="Low complexity" evidence="2">
    <location>
        <begin position="778"/>
        <end position="795"/>
    </location>
</feature>
<feature type="region of interest" description="Disordered" evidence="2">
    <location>
        <begin position="1261"/>
        <end position="1280"/>
    </location>
</feature>
<dbReference type="EMBL" id="MU006601">
    <property type="protein sequence ID" value="KAF2743049.1"/>
    <property type="molecule type" value="Genomic_DNA"/>
</dbReference>
<dbReference type="CDD" id="cd03784">
    <property type="entry name" value="GT1_Gtf-like"/>
    <property type="match status" value="1"/>
</dbReference>
<evidence type="ECO:0000313" key="5">
    <source>
        <dbReference type="EMBL" id="KAF2743049.1"/>
    </source>
</evidence>
<feature type="region of interest" description="Disordered" evidence="2">
    <location>
        <begin position="1022"/>
        <end position="1083"/>
    </location>
</feature>
<gene>
    <name evidence="5" type="ORF">M011DRAFT_471766</name>
</gene>
<feature type="compositionally biased region" description="Basic and acidic residues" evidence="2">
    <location>
        <begin position="1145"/>
        <end position="1163"/>
    </location>
</feature>
<dbReference type="OrthoDB" id="5835829at2759"/>
<dbReference type="SMART" id="SM00726">
    <property type="entry name" value="UIM"/>
    <property type="match status" value="6"/>
</dbReference>
<feature type="compositionally biased region" description="Polar residues" evidence="2">
    <location>
        <begin position="36"/>
        <end position="49"/>
    </location>
</feature>
<evidence type="ECO:0000259" key="3">
    <source>
        <dbReference type="Pfam" id="PF03033"/>
    </source>
</evidence>
<dbReference type="PANTHER" id="PTHR48050">
    <property type="entry name" value="STEROL 3-BETA-GLUCOSYLTRANSFERASE"/>
    <property type="match status" value="1"/>
</dbReference>
<feature type="region of interest" description="Disordered" evidence="2">
    <location>
        <begin position="1"/>
        <end position="91"/>
    </location>
</feature>
<proteinExistence type="predicted"/>